<gene>
    <name evidence="1" type="ORF">NEZAVI_LOCUS1752</name>
</gene>
<evidence type="ECO:0000313" key="2">
    <source>
        <dbReference type="Proteomes" id="UP001152798"/>
    </source>
</evidence>
<sequence length="160" mass="17294">MYTTDIPARPNEISLRGKEIQKGIKARLREASFNISGGVSGPIGQSFEGGSSKCLLLSLPLPPPSDVDQSATGLQKVDPPIEGRDCRVVRDPQTFKSKGYGFVSFVKKATEQQIHFMSCVIGAFTNHITSPSAVGSDNPATAILLLLWNRISKGTKLFPY</sequence>
<dbReference type="GO" id="GO:0003676">
    <property type="term" value="F:nucleic acid binding"/>
    <property type="evidence" value="ECO:0007669"/>
    <property type="project" value="InterPro"/>
</dbReference>
<name>A0A9P0E634_NEZVI</name>
<accession>A0A9P0E634</accession>
<evidence type="ECO:0008006" key="3">
    <source>
        <dbReference type="Google" id="ProtNLM"/>
    </source>
</evidence>
<dbReference type="InterPro" id="IPR012677">
    <property type="entry name" value="Nucleotide-bd_a/b_plait_sf"/>
</dbReference>
<dbReference type="SUPFAM" id="SSF54928">
    <property type="entry name" value="RNA-binding domain, RBD"/>
    <property type="match status" value="1"/>
</dbReference>
<dbReference type="OrthoDB" id="8123658at2759"/>
<keyword evidence="2" id="KW-1185">Reference proteome</keyword>
<dbReference type="EMBL" id="OV725077">
    <property type="protein sequence ID" value="CAH1390563.1"/>
    <property type="molecule type" value="Genomic_DNA"/>
</dbReference>
<dbReference type="InterPro" id="IPR035979">
    <property type="entry name" value="RBD_domain_sf"/>
</dbReference>
<proteinExistence type="predicted"/>
<dbReference type="Gene3D" id="3.30.70.330">
    <property type="match status" value="1"/>
</dbReference>
<dbReference type="AlphaFoldDB" id="A0A9P0E634"/>
<dbReference type="Proteomes" id="UP001152798">
    <property type="component" value="Chromosome 1"/>
</dbReference>
<organism evidence="1 2">
    <name type="scientific">Nezara viridula</name>
    <name type="common">Southern green stink bug</name>
    <name type="synonym">Cimex viridulus</name>
    <dbReference type="NCBI Taxonomy" id="85310"/>
    <lineage>
        <taxon>Eukaryota</taxon>
        <taxon>Metazoa</taxon>
        <taxon>Ecdysozoa</taxon>
        <taxon>Arthropoda</taxon>
        <taxon>Hexapoda</taxon>
        <taxon>Insecta</taxon>
        <taxon>Pterygota</taxon>
        <taxon>Neoptera</taxon>
        <taxon>Paraneoptera</taxon>
        <taxon>Hemiptera</taxon>
        <taxon>Heteroptera</taxon>
        <taxon>Panheteroptera</taxon>
        <taxon>Pentatomomorpha</taxon>
        <taxon>Pentatomoidea</taxon>
        <taxon>Pentatomidae</taxon>
        <taxon>Pentatominae</taxon>
        <taxon>Nezara</taxon>
    </lineage>
</organism>
<reference evidence="1" key="1">
    <citation type="submission" date="2022-01" db="EMBL/GenBank/DDBJ databases">
        <authorList>
            <person name="King R."/>
        </authorList>
    </citation>
    <scope>NUCLEOTIDE SEQUENCE</scope>
</reference>
<protein>
    <recommendedName>
        <fullName evidence="3">RRM domain-containing protein</fullName>
    </recommendedName>
</protein>
<evidence type="ECO:0000313" key="1">
    <source>
        <dbReference type="EMBL" id="CAH1390563.1"/>
    </source>
</evidence>